<dbReference type="Pfam" id="PF03389">
    <property type="entry name" value="MobA_MobL"/>
    <property type="match status" value="1"/>
</dbReference>
<feature type="compositionally biased region" description="Basic and acidic residues" evidence="3">
    <location>
        <begin position="401"/>
        <end position="418"/>
    </location>
</feature>
<sequence>MNISSAANPVASLSYIASMRVRDELTGETYYGFGRRERVARVATLLPDGAPGGYMDPARLFNDARAAERGRGVAAKKLMVALPVELDEGQRVLAVERFIRENLTANGYAAVYAIHLDHEGRNPHAHILVANRRIDPETGGWERTKTRKTWALDEHGQRIPVIDPETGVQKVDKRNRKQWKRVTVAENPLSTRDMLLSMRESWAEVCNRLLPEGVRIDHRSLEEQGIDRVPTIHEGYASREMEKRGQPADRAAINRRIRAVNREIAANETVIRESLADNRRLGGLLERLADRAARAFDRMLENVRHGTDPADALATMRHRDGISLMIPRNAKDSDRPRWHAWLRDRHEWVAIPSHILRVGLRTVGRIHAAIGEALDQWRHMQTAAPEPVERPAPAAATAPRQAREDTGQPADQPRRPAVEPENQPERPMSLAAAAKEAREASRQLKRERETEPEPMPEWNPSDPADPMNLGMGGDQGYGLGL</sequence>
<evidence type="ECO:0000256" key="3">
    <source>
        <dbReference type="SAM" id="MobiDB-lite"/>
    </source>
</evidence>
<reference evidence="5 6" key="1">
    <citation type="submission" date="2021-05" db="EMBL/GenBank/DDBJ databases">
        <title>Phylogenetic classification of ten novel species belonging to the genus Bifidobacterium comprising B. colchicus sp. nov., B. abeli sp. nov., B. bicoloris sp. nov., B. guerezis sp. nov., B. rosaliae sp. nov., B. santillanensis sp. nov., B. argentati sp. nov., B. amazzoni sp. nov., B. pluviali sp. nov., and B. pinnaculum sp. nov.</title>
        <authorList>
            <person name="Lugli G.A."/>
            <person name="Ruiz Garcia L."/>
            <person name="Margolles A."/>
            <person name="Ventura M."/>
        </authorList>
    </citation>
    <scope>NUCLEOTIDE SEQUENCE [LARGE SCALE GENOMIC DNA]</scope>
    <source>
        <strain evidence="5 6">6T3</strain>
    </source>
</reference>
<evidence type="ECO:0000256" key="2">
    <source>
        <dbReference type="ARBA" id="ARBA00022971"/>
    </source>
</evidence>
<dbReference type="EMBL" id="JAHBBD010000035">
    <property type="protein sequence ID" value="MBW3083739.1"/>
    <property type="molecule type" value="Genomic_DNA"/>
</dbReference>
<protein>
    <submittedName>
        <fullName evidence="5">MobA/MobL family protein</fullName>
    </submittedName>
</protein>
<feature type="region of interest" description="Disordered" evidence="3">
    <location>
        <begin position="383"/>
        <end position="481"/>
    </location>
</feature>
<organism evidence="5 6">
    <name type="scientific">Bifidobacterium phasiani</name>
    <dbReference type="NCBI Taxonomy" id="2834431"/>
    <lineage>
        <taxon>Bacteria</taxon>
        <taxon>Bacillati</taxon>
        <taxon>Actinomycetota</taxon>
        <taxon>Actinomycetes</taxon>
        <taxon>Bifidobacteriales</taxon>
        <taxon>Bifidobacteriaceae</taxon>
        <taxon>Bifidobacterium</taxon>
    </lineage>
</organism>
<gene>
    <name evidence="5" type="ORF">KIH73_10325</name>
</gene>
<dbReference type="Proteomes" id="UP000812844">
    <property type="component" value="Unassembled WGS sequence"/>
</dbReference>
<feature type="compositionally biased region" description="Low complexity" evidence="3">
    <location>
        <begin position="383"/>
        <end position="400"/>
    </location>
</feature>
<keyword evidence="2" id="KW-0184">Conjugation</keyword>
<evidence type="ECO:0000259" key="4">
    <source>
        <dbReference type="Pfam" id="PF03389"/>
    </source>
</evidence>
<feature type="compositionally biased region" description="Basic and acidic residues" evidence="3">
    <location>
        <begin position="435"/>
        <end position="451"/>
    </location>
</feature>
<evidence type="ECO:0000256" key="1">
    <source>
        <dbReference type="ARBA" id="ARBA00010873"/>
    </source>
</evidence>
<comment type="caution">
    <text evidence="5">The sequence shown here is derived from an EMBL/GenBank/DDBJ whole genome shotgun (WGS) entry which is preliminary data.</text>
</comment>
<dbReference type="InterPro" id="IPR005053">
    <property type="entry name" value="MobA_MobL"/>
</dbReference>
<feature type="domain" description="MobA/MobL protein" evidence="4">
    <location>
        <begin position="10"/>
        <end position="244"/>
    </location>
</feature>
<proteinExistence type="inferred from homology"/>
<evidence type="ECO:0000313" key="6">
    <source>
        <dbReference type="Proteomes" id="UP000812844"/>
    </source>
</evidence>
<keyword evidence="6" id="KW-1185">Reference proteome</keyword>
<comment type="similarity">
    <text evidence="1">Belongs to the MobA/MobL family.</text>
</comment>
<accession>A0ABS6WB39</accession>
<evidence type="ECO:0000313" key="5">
    <source>
        <dbReference type="EMBL" id="MBW3083739.1"/>
    </source>
</evidence>
<name>A0ABS6WB39_9BIFI</name>
<feature type="compositionally biased region" description="Gly residues" evidence="3">
    <location>
        <begin position="470"/>
        <end position="481"/>
    </location>
</feature>